<evidence type="ECO:0000256" key="7">
    <source>
        <dbReference type="SAM" id="MobiDB-lite"/>
    </source>
</evidence>
<accession>A0AAV7Z3B1</accession>
<dbReference type="GO" id="GO:0031683">
    <property type="term" value="F:G-protein beta/gamma-subunit complex binding"/>
    <property type="evidence" value="ECO:0007669"/>
    <property type="project" value="InterPro"/>
</dbReference>
<keyword evidence="2 5" id="KW-0547">Nucleotide-binding</keyword>
<evidence type="ECO:0000313" key="9">
    <source>
        <dbReference type="Proteomes" id="UP001146793"/>
    </source>
</evidence>
<feature type="binding site" evidence="6">
    <location>
        <position position="51"/>
    </location>
    <ligand>
        <name>Mg(2+)</name>
        <dbReference type="ChEBI" id="CHEBI:18420"/>
    </ligand>
</feature>
<dbReference type="Gene3D" id="1.10.400.10">
    <property type="entry name" value="GI Alpha 1, domain 2-like"/>
    <property type="match status" value="1"/>
</dbReference>
<keyword evidence="3 5" id="KW-0342">GTP-binding</keyword>
<reference evidence="8" key="1">
    <citation type="submission" date="2022-08" db="EMBL/GenBank/DDBJ databases">
        <title>Novel sulphate-reducing endosymbionts in the free-living metamonad Anaeramoeba.</title>
        <authorList>
            <person name="Jerlstrom-Hultqvist J."/>
            <person name="Cepicka I."/>
            <person name="Gallot-Lavallee L."/>
            <person name="Salas-Leiva D."/>
            <person name="Curtis B.A."/>
            <person name="Zahonova K."/>
            <person name="Pipaliya S."/>
            <person name="Dacks J."/>
            <person name="Roger A.J."/>
        </authorList>
    </citation>
    <scope>NUCLEOTIDE SEQUENCE</scope>
    <source>
        <strain evidence="8">Busselton2</strain>
    </source>
</reference>
<gene>
    <name evidence="8" type="ORF">M0812_01738</name>
</gene>
<dbReference type="GO" id="GO:0046872">
    <property type="term" value="F:metal ion binding"/>
    <property type="evidence" value="ECO:0007669"/>
    <property type="project" value="UniProtKB-KW"/>
</dbReference>
<name>A0AAV7Z3B1_9EUKA</name>
<evidence type="ECO:0000313" key="8">
    <source>
        <dbReference type="EMBL" id="KAJ3434620.1"/>
    </source>
</evidence>
<keyword evidence="4" id="KW-0807">Transducer</keyword>
<dbReference type="Proteomes" id="UP001146793">
    <property type="component" value="Unassembled WGS sequence"/>
</dbReference>
<evidence type="ECO:0000256" key="1">
    <source>
        <dbReference type="ARBA" id="ARBA00022723"/>
    </source>
</evidence>
<evidence type="ECO:0000256" key="6">
    <source>
        <dbReference type="PIRSR" id="PIRSR601019-2"/>
    </source>
</evidence>
<evidence type="ECO:0000256" key="2">
    <source>
        <dbReference type="ARBA" id="ARBA00022741"/>
    </source>
</evidence>
<feature type="binding site" evidence="5">
    <location>
        <begin position="177"/>
        <end position="183"/>
    </location>
    <ligand>
        <name>GTP</name>
        <dbReference type="ChEBI" id="CHEBI:37565"/>
    </ligand>
</feature>
<dbReference type="GO" id="GO:0005737">
    <property type="term" value="C:cytoplasm"/>
    <property type="evidence" value="ECO:0007669"/>
    <property type="project" value="TreeGrafter"/>
</dbReference>
<evidence type="ECO:0000256" key="3">
    <source>
        <dbReference type="ARBA" id="ARBA00023134"/>
    </source>
</evidence>
<feature type="binding site" evidence="5">
    <location>
        <begin position="226"/>
        <end position="229"/>
    </location>
    <ligand>
        <name>GTP</name>
        <dbReference type="ChEBI" id="CHEBI:37565"/>
    </ligand>
</feature>
<dbReference type="EMBL" id="JANTQA010000042">
    <property type="protein sequence ID" value="KAJ3434620.1"/>
    <property type="molecule type" value="Genomic_DNA"/>
</dbReference>
<dbReference type="SUPFAM" id="SSF47895">
    <property type="entry name" value="Transducin (alpha subunit), insertion domain"/>
    <property type="match status" value="1"/>
</dbReference>
<dbReference type="Gene3D" id="3.40.50.300">
    <property type="entry name" value="P-loop containing nucleotide triphosphate hydrolases"/>
    <property type="match status" value="2"/>
</dbReference>
<dbReference type="SMART" id="SM00275">
    <property type="entry name" value="G_alpha"/>
    <property type="match status" value="1"/>
</dbReference>
<keyword evidence="1 6" id="KW-0479">Metal-binding</keyword>
<feature type="binding site" evidence="6">
    <location>
        <position position="183"/>
    </location>
    <ligand>
        <name>Mg(2+)</name>
        <dbReference type="ChEBI" id="CHEBI:18420"/>
    </ligand>
</feature>
<dbReference type="GO" id="GO:0005834">
    <property type="term" value="C:heterotrimeric G-protein complex"/>
    <property type="evidence" value="ECO:0007669"/>
    <property type="project" value="TreeGrafter"/>
</dbReference>
<dbReference type="InterPro" id="IPR011025">
    <property type="entry name" value="GproteinA_insert"/>
</dbReference>
<evidence type="ECO:0000256" key="5">
    <source>
        <dbReference type="PIRSR" id="PIRSR601019-1"/>
    </source>
</evidence>
<dbReference type="GO" id="GO:0005525">
    <property type="term" value="F:GTP binding"/>
    <property type="evidence" value="ECO:0007669"/>
    <property type="project" value="UniProtKB-KW"/>
</dbReference>
<dbReference type="Pfam" id="PF00503">
    <property type="entry name" value="G-alpha"/>
    <property type="match status" value="1"/>
</dbReference>
<dbReference type="GO" id="GO:0001664">
    <property type="term" value="F:G protein-coupled receptor binding"/>
    <property type="evidence" value="ECO:0007669"/>
    <property type="project" value="TreeGrafter"/>
</dbReference>
<evidence type="ECO:0000256" key="4">
    <source>
        <dbReference type="ARBA" id="ARBA00023224"/>
    </source>
</evidence>
<dbReference type="AlphaFoldDB" id="A0AAV7Z3B1"/>
<dbReference type="InterPro" id="IPR027417">
    <property type="entry name" value="P-loop_NTPase"/>
</dbReference>
<protein>
    <submittedName>
        <fullName evidence="8">G protein alpha i subunit</fullName>
    </submittedName>
</protein>
<dbReference type="GO" id="GO:0003924">
    <property type="term" value="F:GTPase activity"/>
    <property type="evidence" value="ECO:0007669"/>
    <property type="project" value="InterPro"/>
</dbReference>
<organism evidence="8 9">
    <name type="scientific">Anaeramoeba flamelloides</name>
    <dbReference type="NCBI Taxonomy" id="1746091"/>
    <lineage>
        <taxon>Eukaryota</taxon>
        <taxon>Metamonada</taxon>
        <taxon>Anaeramoebidae</taxon>
        <taxon>Anaeramoeba</taxon>
    </lineage>
</organism>
<feature type="region of interest" description="Disordered" evidence="7">
    <location>
        <begin position="1"/>
        <end position="28"/>
    </location>
</feature>
<dbReference type="FunFam" id="3.40.50.300:FF:000720">
    <property type="entry name" value="Guanine nucleotide-binding protein G(k) subunit alpha"/>
    <property type="match status" value="1"/>
</dbReference>
<keyword evidence="6" id="KW-0460">Magnesium</keyword>
<dbReference type="PANTHER" id="PTHR10218:SF302">
    <property type="entry name" value="GUANINE NUCLEOTIDE-BINDING PROTEIN ALPHA-5 SUBUNIT"/>
    <property type="match status" value="1"/>
</dbReference>
<dbReference type="InterPro" id="IPR001019">
    <property type="entry name" value="Gprotein_alpha_su"/>
</dbReference>
<dbReference type="PANTHER" id="PTHR10218">
    <property type="entry name" value="GTP-BINDING PROTEIN ALPHA SUBUNIT"/>
    <property type="match status" value="1"/>
</dbReference>
<proteinExistence type="predicted"/>
<comment type="caution">
    <text evidence="8">The sequence shown here is derived from an EMBL/GenBank/DDBJ whole genome shotgun (WGS) entry which is preliminary data.</text>
</comment>
<feature type="compositionally biased region" description="Basic residues" evidence="7">
    <location>
        <begin position="1"/>
        <end position="22"/>
    </location>
</feature>
<dbReference type="CDD" id="cd00066">
    <property type="entry name" value="G-alpha"/>
    <property type="match status" value="1"/>
</dbReference>
<dbReference type="GO" id="GO:0007188">
    <property type="term" value="P:adenylate cyclase-modulating G protein-coupled receptor signaling pathway"/>
    <property type="evidence" value="ECO:0007669"/>
    <property type="project" value="TreeGrafter"/>
</dbReference>
<sequence>MGNKKFKKKKKVAKKETKKHNRIEKELEKEKKNQNCELKMLLLGTGDSGKSTFIKQMQILYCDGFNRKDYTLYSSVIKLNCVGYIKTLLKACDSLGYSLSKQKSRDRETFLNLIKESPHSYTNEIAKYVPSLWEDSSMKKCFQDRKLFQIPGSADYFLDKFEEIKEEDYKPNQKDILICRIPTTGLKELNLKINGLVWKMEESLSVFDNIVNNDYFKKKNLVILFNKVDRFEKSLENSPIKETFPDFNGLNNYEEGKDFFKNKFIEIVKKRNKRSIYPFFTCGIETNDMKNVFEEIQKKINKKDNPLGN</sequence>
<dbReference type="SUPFAM" id="SSF52540">
    <property type="entry name" value="P-loop containing nucleoside triphosphate hydrolases"/>
    <property type="match status" value="1"/>
</dbReference>
<dbReference type="PROSITE" id="PS51882">
    <property type="entry name" value="G_ALPHA"/>
    <property type="match status" value="1"/>
</dbReference>
<dbReference type="PRINTS" id="PR00318">
    <property type="entry name" value="GPROTEINA"/>
</dbReference>